<organism evidence="3">
    <name type="scientific">Candidatus Kentrum sp. SD</name>
    <dbReference type="NCBI Taxonomy" id="2126332"/>
    <lineage>
        <taxon>Bacteria</taxon>
        <taxon>Pseudomonadati</taxon>
        <taxon>Pseudomonadota</taxon>
        <taxon>Gammaproteobacteria</taxon>
        <taxon>Candidatus Kentrum</taxon>
    </lineage>
</organism>
<protein>
    <submittedName>
        <fullName evidence="3">Uncharacterized protein</fullName>
    </submittedName>
</protein>
<dbReference type="EMBL" id="CAADFR010000015">
    <property type="protein sequence ID" value="VFK37455.1"/>
    <property type="molecule type" value="Genomic_DNA"/>
</dbReference>
<accession>A0A451BN12</accession>
<reference evidence="3" key="1">
    <citation type="submission" date="2019-02" db="EMBL/GenBank/DDBJ databases">
        <authorList>
            <person name="Gruber-Vodicka R. H."/>
            <person name="Seah K. B. B."/>
        </authorList>
    </citation>
    <scope>NUCLEOTIDE SEQUENCE</scope>
    <source>
        <strain evidence="3">BECK_S127</strain>
        <strain evidence="2">BECK_S1320</strain>
        <strain evidence="1">BECK_S1321</strain>
    </source>
</reference>
<dbReference type="EMBL" id="CAADHB010000059">
    <property type="protein sequence ID" value="VFK79666.1"/>
    <property type="molecule type" value="Genomic_DNA"/>
</dbReference>
<proteinExistence type="predicted"/>
<dbReference type="EMBL" id="CAADFU010000015">
    <property type="protein sequence ID" value="VFK42208.1"/>
    <property type="molecule type" value="Genomic_DNA"/>
</dbReference>
<name>A0A451BN12_9GAMM</name>
<dbReference type="AlphaFoldDB" id="A0A451BN12"/>
<evidence type="ECO:0000313" key="3">
    <source>
        <dbReference type="EMBL" id="VFK79666.1"/>
    </source>
</evidence>
<evidence type="ECO:0000313" key="1">
    <source>
        <dbReference type="EMBL" id="VFK37455.1"/>
    </source>
</evidence>
<gene>
    <name evidence="3" type="ORF">BECKSD772D_GA0070982_10592</name>
    <name evidence="2" type="ORF">BECKSD772E_GA0070983_101520</name>
    <name evidence="1" type="ORF">BECKSD772F_GA0070984_101520</name>
</gene>
<evidence type="ECO:0000313" key="2">
    <source>
        <dbReference type="EMBL" id="VFK42208.1"/>
    </source>
</evidence>
<sequence>MDGFIFQGGSGSVWNSPWISLRERVEALWKNLRFSHTRVSHANSTTNHAKSGYYGA</sequence>